<dbReference type="InterPro" id="IPR032710">
    <property type="entry name" value="NTF2-like_dom_sf"/>
</dbReference>
<feature type="domain" description="SnoaL-like" evidence="1">
    <location>
        <begin position="58"/>
        <end position="172"/>
    </location>
</feature>
<gene>
    <name evidence="2" type="ORF">MNEG_7248</name>
</gene>
<accession>A0A0D2MJD0</accession>
<dbReference type="Gene3D" id="3.10.450.50">
    <property type="match status" value="1"/>
</dbReference>
<evidence type="ECO:0000259" key="1">
    <source>
        <dbReference type="Pfam" id="PF12680"/>
    </source>
</evidence>
<evidence type="ECO:0000313" key="3">
    <source>
        <dbReference type="Proteomes" id="UP000054498"/>
    </source>
</evidence>
<name>A0A0D2MJD0_9CHLO</name>
<evidence type="ECO:0000313" key="2">
    <source>
        <dbReference type="EMBL" id="KIZ00712.1"/>
    </source>
</evidence>
<dbReference type="KEGG" id="mng:MNEG_7248"/>
<protein>
    <recommendedName>
        <fullName evidence="1">SnoaL-like domain-containing protein</fullName>
    </recommendedName>
</protein>
<proteinExistence type="predicted"/>
<reference evidence="2 3" key="1">
    <citation type="journal article" date="2013" name="BMC Genomics">
        <title>Reconstruction of the lipid metabolism for the microalga Monoraphidium neglectum from its genome sequence reveals characteristics suitable for biofuel production.</title>
        <authorList>
            <person name="Bogen C."/>
            <person name="Al-Dilaimi A."/>
            <person name="Albersmeier A."/>
            <person name="Wichmann J."/>
            <person name="Grundmann M."/>
            <person name="Rupp O."/>
            <person name="Lauersen K.J."/>
            <person name="Blifernez-Klassen O."/>
            <person name="Kalinowski J."/>
            <person name="Goesmann A."/>
            <person name="Mussgnug J.H."/>
            <person name="Kruse O."/>
        </authorList>
    </citation>
    <scope>NUCLEOTIDE SEQUENCE [LARGE SCALE GENOMIC DNA]</scope>
    <source>
        <strain evidence="2 3">SAG 48.87</strain>
    </source>
</reference>
<dbReference type="GeneID" id="25740124"/>
<dbReference type="InterPro" id="IPR037401">
    <property type="entry name" value="SnoaL-like"/>
</dbReference>
<dbReference type="AlphaFoldDB" id="A0A0D2MJD0"/>
<dbReference type="Proteomes" id="UP000054498">
    <property type="component" value="Unassembled WGS sequence"/>
</dbReference>
<dbReference type="RefSeq" id="XP_013899731.1">
    <property type="nucleotide sequence ID" value="XM_014044277.1"/>
</dbReference>
<dbReference type="EMBL" id="KK101484">
    <property type="protein sequence ID" value="KIZ00712.1"/>
    <property type="molecule type" value="Genomic_DNA"/>
</dbReference>
<sequence length="198" mass="20957">MLARVGLVAPSCCAAPTASTKLWCRAPVSGSRVARHICKALDYRAAETLLSDRAKAVELFYTEVWAHNTVELLDCLCNGSVTYSDARGGGSDVFGRAGLAEMIGDCCASHPLLHIEVDDISLDATGSSATCEWHATAADLLPSRSGAPPTGLVSEVCGCDQLTFGPDGRIRAILSFRDRFAEEEAVAEAEAETDADDY</sequence>
<dbReference type="SUPFAM" id="SSF54427">
    <property type="entry name" value="NTF2-like"/>
    <property type="match status" value="1"/>
</dbReference>
<organism evidence="2 3">
    <name type="scientific">Monoraphidium neglectum</name>
    <dbReference type="NCBI Taxonomy" id="145388"/>
    <lineage>
        <taxon>Eukaryota</taxon>
        <taxon>Viridiplantae</taxon>
        <taxon>Chlorophyta</taxon>
        <taxon>core chlorophytes</taxon>
        <taxon>Chlorophyceae</taxon>
        <taxon>CS clade</taxon>
        <taxon>Sphaeropleales</taxon>
        <taxon>Selenastraceae</taxon>
        <taxon>Monoraphidium</taxon>
    </lineage>
</organism>
<keyword evidence="3" id="KW-1185">Reference proteome</keyword>
<dbReference type="OrthoDB" id="551865at2759"/>
<dbReference type="Pfam" id="PF12680">
    <property type="entry name" value="SnoaL_2"/>
    <property type="match status" value="1"/>
</dbReference>